<comment type="caution">
    <text evidence="3">The sequence shown here is derived from an EMBL/GenBank/DDBJ whole genome shotgun (WGS) entry which is preliminary data.</text>
</comment>
<feature type="transmembrane region" description="Helical" evidence="2">
    <location>
        <begin position="12"/>
        <end position="31"/>
    </location>
</feature>
<protein>
    <submittedName>
        <fullName evidence="3">Uncharacterized protein</fullName>
    </submittedName>
</protein>
<keyword evidence="1" id="KW-0175">Coiled coil</keyword>
<keyword evidence="4" id="KW-1185">Reference proteome</keyword>
<dbReference type="Gene3D" id="1.10.287.1490">
    <property type="match status" value="1"/>
</dbReference>
<dbReference type="RefSeq" id="WP_200131462.1">
    <property type="nucleotide sequence ID" value="NZ_JAEHOI010000002.1"/>
</dbReference>
<dbReference type="EMBL" id="JAEHOI010000002">
    <property type="protein sequence ID" value="MBK0421298.1"/>
    <property type="molecule type" value="Genomic_DNA"/>
</dbReference>
<accession>A0A934QBD8</accession>
<keyword evidence="2" id="KW-1133">Transmembrane helix</keyword>
<name>A0A934QBD8_9MICO</name>
<sequence>MSVSARKVAKRVFAACVMIGLVAGVVLGLTYRQEIQDSFASIGYNPSARESQLMTDLDLTPTGQRIFKASHPTVDGSQHFSEQCAEVDHSEQGHVLGCFSDRRIHLFDVKDERVSGVVEVTAAHELLHAAYTRLGEGDRLALAEKLRREYQKRAARDPELKERMSVYEHLSDAAFANELHSVFGTEVRALPEWLEKHYAEWFEDRGKIVACFEKYHSVFTDLQSEAASLRKDMESLRNDIENRKAQYDADVKSYNDATADLNARNQRKEFAKNPQKFNQIRNGLAEDRADLEDRMAALKVDIDRYNSMRERLVALSELSAELEDQLDSTLAPISTRPDS</sequence>
<dbReference type="Proteomes" id="UP000618733">
    <property type="component" value="Unassembled WGS sequence"/>
</dbReference>
<keyword evidence="2" id="KW-0472">Membrane</keyword>
<reference evidence="3" key="1">
    <citation type="submission" date="2020-12" db="EMBL/GenBank/DDBJ databases">
        <title>Leucobacter sp. CAS2, isolated from Chromium sludge.</title>
        <authorList>
            <person name="Xu Z."/>
        </authorList>
    </citation>
    <scope>NUCLEOTIDE SEQUENCE</scope>
    <source>
        <strain evidence="3">CSA2</strain>
    </source>
</reference>
<evidence type="ECO:0000256" key="2">
    <source>
        <dbReference type="SAM" id="Phobius"/>
    </source>
</evidence>
<organism evidence="3 4">
    <name type="scientific">Leucobacter edaphi</name>
    <dbReference type="NCBI Taxonomy" id="2796472"/>
    <lineage>
        <taxon>Bacteria</taxon>
        <taxon>Bacillati</taxon>
        <taxon>Actinomycetota</taxon>
        <taxon>Actinomycetes</taxon>
        <taxon>Micrococcales</taxon>
        <taxon>Microbacteriaceae</taxon>
        <taxon>Leucobacter</taxon>
    </lineage>
</organism>
<dbReference type="AlphaFoldDB" id="A0A934QBD8"/>
<evidence type="ECO:0000256" key="1">
    <source>
        <dbReference type="SAM" id="Coils"/>
    </source>
</evidence>
<proteinExistence type="predicted"/>
<evidence type="ECO:0000313" key="3">
    <source>
        <dbReference type="EMBL" id="MBK0421298.1"/>
    </source>
</evidence>
<gene>
    <name evidence="3" type="ORF">JD292_04300</name>
</gene>
<feature type="coiled-coil region" evidence="1">
    <location>
        <begin position="219"/>
        <end position="257"/>
    </location>
</feature>
<keyword evidence="2" id="KW-0812">Transmembrane</keyword>
<evidence type="ECO:0000313" key="4">
    <source>
        <dbReference type="Proteomes" id="UP000618733"/>
    </source>
</evidence>
<feature type="coiled-coil region" evidence="1">
    <location>
        <begin position="281"/>
        <end position="325"/>
    </location>
</feature>